<feature type="chain" id="PRO_5002031751" evidence="1">
    <location>
        <begin position="25"/>
        <end position="139"/>
    </location>
</feature>
<dbReference type="EMBL" id="CP009122">
    <property type="protein sequence ID" value="AJA07648.1"/>
    <property type="molecule type" value="Genomic_DNA"/>
</dbReference>
<accession>A0A0A7PEM9</accession>
<protein>
    <submittedName>
        <fullName evidence="2">Putative secreted protein</fullName>
    </submittedName>
</protein>
<dbReference type="KEGG" id="sphk:SKP52_03595"/>
<feature type="signal peptide" evidence="1">
    <location>
        <begin position="1"/>
        <end position="24"/>
    </location>
</feature>
<evidence type="ECO:0000313" key="2">
    <source>
        <dbReference type="EMBL" id="AJA07648.1"/>
    </source>
</evidence>
<keyword evidence="1" id="KW-0732">Signal</keyword>
<dbReference type="Proteomes" id="UP000030907">
    <property type="component" value="Chromosome"/>
</dbReference>
<name>A0A0A7PEM9_9SPHN</name>
<keyword evidence="3" id="KW-1185">Reference proteome</keyword>
<organism evidence="2 3">
    <name type="scientific">Sphingopyxis fribergensis</name>
    <dbReference type="NCBI Taxonomy" id="1515612"/>
    <lineage>
        <taxon>Bacteria</taxon>
        <taxon>Pseudomonadati</taxon>
        <taxon>Pseudomonadota</taxon>
        <taxon>Alphaproteobacteria</taxon>
        <taxon>Sphingomonadales</taxon>
        <taxon>Sphingomonadaceae</taxon>
        <taxon>Sphingopyxis</taxon>
    </lineage>
</organism>
<reference evidence="2 3" key="1">
    <citation type="journal article" date="2015" name="Int. J. Syst. Evol. Microbiol.">
        <title>Description of Sphingopyxis fribergensis sp. nov. - a soil bacterium with the ability to degrade styrene and phenylacetic acid.</title>
        <authorList>
            <person name="Oelschlagel M."/>
            <person name="Ruckert C."/>
            <person name="Kalinowski J."/>
            <person name="Schmidt G."/>
            <person name="Schlomann M."/>
            <person name="Tischler D."/>
        </authorList>
    </citation>
    <scope>NUCLEOTIDE SEQUENCE [LARGE SCALE GENOMIC DNA]</scope>
    <source>
        <strain evidence="2 3">Kp5.2</strain>
    </source>
</reference>
<dbReference type="HOGENOM" id="CLU_1843826_0_0_5"/>
<dbReference type="AlphaFoldDB" id="A0A0A7PEM9"/>
<gene>
    <name evidence="2" type="ORF">SKP52_03595</name>
</gene>
<proteinExistence type="predicted"/>
<evidence type="ECO:0000313" key="3">
    <source>
        <dbReference type="Proteomes" id="UP000030907"/>
    </source>
</evidence>
<evidence type="ECO:0000256" key="1">
    <source>
        <dbReference type="SAM" id="SignalP"/>
    </source>
</evidence>
<sequence>MQNVRLYGAVALVSMAFAGSTAMAAESGKSSFDVRVTVPEYCEVNASTLMASEGNGFASGSIFESCNTQEGFQVIASHRPLEANEAVAFNYAGSLTYLRDDGWSQVANRTGAKFGMKPISIRYSALTTPLAINLTITTL</sequence>